<evidence type="ECO:0000256" key="1">
    <source>
        <dbReference type="SAM" id="MobiDB-lite"/>
    </source>
</evidence>
<feature type="chain" id="PRO_5042270951" evidence="2">
    <location>
        <begin position="20"/>
        <end position="245"/>
    </location>
</feature>
<dbReference type="RefSeq" id="XP_041228546.1">
    <property type="nucleotide sequence ID" value="XM_041366648.1"/>
</dbReference>
<reference evidence="3" key="1">
    <citation type="journal article" date="2020" name="New Phytol.">
        <title>Comparative genomics reveals dynamic genome evolution in host specialist ectomycorrhizal fungi.</title>
        <authorList>
            <person name="Lofgren L.A."/>
            <person name="Nguyen N.H."/>
            <person name="Vilgalys R."/>
            <person name="Ruytinx J."/>
            <person name="Liao H.L."/>
            <person name="Branco S."/>
            <person name="Kuo A."/>
            <person name="LaButti K."/>
            <person name="Lipzen A."/>
            <person name="Andreopoulos W."/>
            <person name="Pangilinan J."/>
            <person name="Riley R."/>
            <person name="Hundley H."/>
            <person name="Na H."/>
            <person name="Barry K."/>
            <person name="Grigoriev I.V."/>
            <person name="Stajich J.E."/>
            <person name="Kennedy P.G."/>
        </authorList>
    </citation>
    <scope>NUCLEOTIDE SEQUENCE</scope>
    <source>
        <strain evidence="3">FC203</strain>
    </source>
</reference>
<gene>
    <name evidence="3" type="ORF">F5891DRAFT_1186112</name>
</gene>
<name>A0AAD4EBM3_9AGAM</name>
<feature type="region of interest" description="Disordered" evidence="1">
    <location>
        <begin position="109"/>
        <end position="186"/>
    </location>
</feature>
<dbReference type="Proteomes" id="UP001195769">
    <property type="component" value="Unassembled WGS sequence"/>
</dbReference>
<evidence type="ECO:0000256" key="2">
    <source>
        <dbReference type="SAM" id="SignalP"/>
    </source>
</evidence>
<keyword evidence="4" id="KW-1185">Reference proteome</keyword>
<organism evidence="3 4">
    <name type="scientific">Suillus fuscotomentosus</name>
    <dbReference type="NCBI Taxonomy" id="1912939"/>
    <lineage>
        <taxon>Eukaryota</taxon>
        <taxon>Fungi</taxon>
        <taxon>Dikarya</taxon>
        <taxon>Basidiomycota</taxon>
        <taxon>Agaricomycotina</taxon>
        <taxon>Agaricomycetes</taxon>
        <taxon>Agaricomycetidae</taxon>
        <taxon>Boletales</taxon>
        <taxon>Suillineae</taxon>
        <taxon>Suillaceae</taxon>
        <taxon>Suillus</taxon>
    </lineage>
</organism>
<keyword evidence="2" id="KW-0732">Signal</keyword>
<dbReference type="AlphaFoldDB" id="A0AAD4EBM3"/>
<comment type="caution">
    <text evidence="3">The sequence shown here is derived from an EMBL/GenBank/DDBJ whole genome shotgun (WGS) entry which is preliminary data.</text>
</comment>
<feature type="compositionally biased region" description="Low complexity" evidence="1">
    <location>
        <begin position="109"/>
        <end position="133"/>
    </location>
</feature>
<dbReference type="GeneID" id="64660946"/>
<proteinExistence type="predicted"/>
<feature type="compositionally biased region" description="Polar residues" evidence="1">
    <location>
        <begin position="134"/>
        <end position="145"/>
    </location>
</feature>
<feature type="compositionally biased region" description="Basic residues" evidence="1">
    <location>
        <begin position="148"/>
        <end position="158"/>
    </location>
</feature>
<evidence type="ECO:0000313" key="4">
    <source>
        <dbReference type="Proteomes" id="UP001195769"/>
    </source>
</evidence>
<accession>A0AAD4EBM3</accession>
<dbReference type="EMBL" id="JABBWK010000015">
    <property type="protein sequence ID" value="KAG1902971.1"/>
    <property type="molecule type" value="Genomic_DNA"/>
</dbReference>
<feature type="signal peptide" evidence="2">
    <location>
        <begin position="1"/>
        <end position="19"/>
    </location>
</feature>
<evidence type="ECO:0000313" key="3">
    <source>
        <dbReference type="EMBL" id="KAG1902971.1"/>
    </source>
</evidence>
<protein>
    <submittedName>
        <fullName evidence="3">Uncharacterized protein</fullName>
    </submittedName>
</protein>
<sequence length="245" mass="26930">MQQLIMNLFLELPATFISSLSTLMTGLTGTDQTFRSSSFPAFMTFAEMQSPHADNLAPLPVFSRRKTPRLRGPRPCSWLQTGIAREEIEGNWSWTHRQADLSRVSTICSHTSSDSTSSNQSSITSSSSSSASSYNDDTPISTCDISSRRHKRRSRRQRPSGPRPPSRPHSPSSPMRPLLSINTSVSPPVPLEDPVLPLPLAEFPHIAPTEPTTPVPLLPPAITFSPSDLLDWDAIFEVLALESIP</sequence>